<comment type="caution">
    <text evidence="2">The sequence shown here is derived from an EMBL/GenBank/DDBJ whole genome shotgun (WGS) entry which is preliminary data.</text>
</comment>
<feature type="compositionally biased region" description="Basic and acidic residues" evidence="1">
    <location>
        <begin position="362"/>
        <end position="381"/>
    </location>
</feature>
<dbReference type="AlphaFoldDB" id="A0A218ZDI4"/>
<proteinExistence type="predicted"/>
<evidence type="ECO:0000256" key="1">
    <source>
        <dbReference type="SAM" id="MobiDB-lite"/>
    </source>
</evidence>
<feature type="region of interest" description="Disordered" evidence="1">
    <location>
        <begin position="1"/>
        <end position="188"/>
    </location>
</feature>
<reference evidence="2 3" key="1">
    <citation type="submission" date="2017-04" db="EMBL/GenBank/DDBJ databases">
        <title>Draft genome sequence of Marssonina coronaria NL1: causal agent of apple blotch.</title>
        <authorList>
            <person name="Cheng Q."/>
        </authorList>
    </citation>
    <scope>NUCLEOTIDE SEQUENCE [LARGE SCALE GENOMIC DNA]</scope>
    <source>
        <strain evidence="2 3">NL1</strain>
    </source>
</reference>
<dbReference type="EMBL" id="MZNU01000054">
    <property type="protein sequence ID" value="OWP06141.1"/>
    <property type="molecule type" value="Genomic_DNA"/>
</dbReference>
<protein>
    <submittedName>
        <fullName evidence="2">Uncharacterized protein</fullName>
    </submittedName>
</protein>
<organism evidence="2 3">
    <name type="scientific">Diplocarpon coronariae</name>
    <dbReference type="NCBI Taxonomy" id="2795749"/>
    <lineage>
        <taxon>Eukaryota</taxon>
        <taxon>Fungi</taxon>
        <taxon>Dikarya</taxon>
        <taxon>Ascomycota</taxon>
        <taxon>Pezizomycotina</taxon>
        <taxon>Leotiomycetes</taxon>
        <taxon>Helotiales</taxon>
        <taxon>Drepanopezizaceae</taxon>
        <taxon>Diplocarpon</taxon>
    </lineage>
</organism>
<feature type="region of interest" description="Disordered" evidence="1">
    <location>
        <begin position="406"/>
        <end position="436"/>
    </location>
</feature>
<gene>
    <name evidence="2" type="ORF">B2J93_8524</name>
</gene>
<feature type="region of interest" description="Disordered" evidence="1">
    <location>
        <begin position="209"/>
        <end position="248"/>
    </location>
</feature>
<evidence type="ECO:0000313" key="2">
    <source>
        <dbReference type="EMBL" id="OWP06141.1"/>
    </source>
</evidence>
<dbReference type="Proteomes" id="UP000242519">
    <property type="component" value="Unassembled WGS sequence"/>
</dbReference>
<dbReference type="OrthoDB" id="3564436at2759"/>
<evidence type="ECO:0000313" key="3">
    <source>
        <dbReference type="Proteomes" id="UP000242519"/>
    </source>
</evidence>
<feature type="compositionally biased region" description="Polar residues" evidence="1">
    <location>
        <begin position="174"/>
        <end position="188"/>
    </location>
</feature>
<name>A0A218ZDI4_9HELO</name>
<sequence>MGPNEKARDIQGGSKRLKNAADMENLPAKGRPARVVLKSDTAKLPSRITLRTPRAKTSSSNSAGDSLPRREPLSTPARAPLASPRGTYSSRISDKVQSKASPATISRTANKPVVRAAVSSKKSYSQRSPKLPASIRDRKPFDSKPSGSKYLDLASSSDDESDKENAPPLEVQEARTSTNHAPGAALTNTHYQYSTETLLKIFEKMKISSQGNSESYPDLSGDELETSTRTGDSPFYADGESSDEDLESKVRDLLTRRKTNRHMRRPEVKSVKWDPAILDCGPLTSITNKLKAGINKPPKLPKQQRVNTSTEDVEKNLEDLAQMVSELKRGDRQRLQKLLEALKHFESSDDSTVIIRRRKDRKLASKDKAADSPEIARETKEVTTSSKLNPAAPVYRNFAEIKGRMSPQKENLPRGGQWPLNVRRKRPHSASDETLDSQDLAKANKYIPPALRAHNVIPTSPKKPEPMWINTSRPFQFDTGKVDDGQGPGTQLPGLLNNWLLNSSVNPDITLQSAIEAQDRHMASNDQQISLQVQSLTSTWLPGMPFEPLQDSILPQSWWPHLDRQHFVHNLRPFPEWCAMPMAPVSIIPLPQPQLKTFPPQLSKNVKLPMRIPRETESGRTAATLEPAWATQVLDKFTEKYPLTGKVIPPTAPSPLSKPPRRGKDASEIQQKLEELLLYQKEKKVFDQRYITQDIPVASDTAFDSSK</sequence>
<dbReference type="InParanoid" id="A0A218ZDI4"/>
<accession>A0A218ZDI4</accession>
<feature type="compositionally biased region" description="Polar residues" evidence="1">
    <location>
        <begin position="98"/>
        <end position="109"/>
    </location>
</feature>
<feature type="region of interest" description="Disordered" evidence="1">
    <location>
        <begin position="360"/>
        <end position="386"/>
    </location>
</feature>
<keyword evidence="3" id="KW-1185">Reference proteome</keyword>
<feature type="region of interest" description="Disordered" evidence="1">
    <location>
        <begin position="645"/>
        <end position="669"/>
    </location>
</feature>
<feature type="compositionally biased region" description="Polar residues" evidence="1">
    <location>
        <begin position="55"/>
        <end position="64"/>
    </location>
</feature>